<evidence type="ECO:0000256" key="5">
    <source>
        <dbReference type="ARBA" id="ARBA00023136"/>
    </source>
</evidence>
<evidence type="ECO:0000256" key="3">
    <source>
        <dbReference type="ARBA" id="ARBA00022692"/>
    </source>
</evidence>
<keyword evidence="3 7" id="KW-0812">Transmembrane</keyword>
<dbReference type="Proteomes" id="UP000296352">
    <property type="component" value="Chromosome"/>
</dbReference>
<gene>
    <name evidence="9" type="ORF">CENDO_04665</name>
</gene>
<keyword evidence="4 7" id="KW-1133">Transmembrane helix</keyword>
<evidence type="ECO:0000313" key="10">
    <source>
        <dbReference type="Proteomes" id="UP000296352"/>
    </source>
</evidence>
<dbReference type="InterPro" id="IPR052027">
    <property type="entry name" value="PspC"/>
</dbReference>
<evidence type="ECO:0000256" key="6">
    <source>
        <dbReference type="SAM" id="MobiDB-lite"/>
    </source>
</evidence>
<evidence type="ECO:0000256" key="4">
    <source>
        <dbReference type="ARBA" id="ARBA00022989"/>
    </source>
</evidence>
<keyword evidence="2" id="KW-1003">Cell membrane</keyword>
<protein>
    <submittedName>
        <fullName evidence="9">PspC domain protein</fullName>
    </submittedName>
</protein>
<comment type="subcellular location">
    <subcellularLocation>
        <location evidence="1">Cell membrane</location>
        <topology evidence="1">Single-pass membrane protein</topology>
    </subcellularLocation>
</comment>
<feature type="region of interest" description="Disordered" evidence="6">
    <location>
        <begin position="1"/>
        <end position="53"/>
    </location>
</feature>
<evidence type="ECO:0000259" key="8">
    <source>
        <dbReference type="Pfam" id="PF04024"/>
    </source>
</evidence>
<accession>A0A4P7QFB9</accession>
<dbReference type="RefSeq" id="WP_136140992.1">
    <property type="nucleotide sequence ID" value="NZ_CP039247.1"/>
</dbReference>
<proteinExistence type="predicted"/>
<dbReference type="EMBL" id="CP039247">
    <property type="protein sequence ID" value="QCB28223.1"/>
    <property type="molecule type" value="Genomic_DNA"/>
</dbReference>
<evidence type="ECO:0000256" key="2">
    <source>
        <dbReference type="ARBA" id="ARBA00022475"/>
    </source>
</evidence>
<reference evidence="9 10" key="1">
    <citation type="submission" date="2019-04" db="EMBL/GenBank/DDBJ databases">
        <title>Corynebacterium endometrii sp. nov., isolated from the uterus of a cow with endometritis.</title>
        <authorList>
            <person name="Ballas P."/>
            <person name="Ruckert C."/>
            <person name="Wagener K."/>
            <person name="Drillich M."/>
            <person name="Kaempfer P."/>
            <person name="Busse H.-J."/>
            <person name="Ehling-Schulz M."/>
        </authorList>
    </citation>
    <scope>NUCLEOTIDE SEQUENCE [LARGE SCALE GENOMIC DNA]</scope>
    <source>
        <strain evidence="9 10">LMM-1653</strain>
    </source>
</reference>
<feature type="domain" description="Phage shock protein PspC N-terminal" evidence="8">
    <location>
        <begin position="64"/>
        <end position="119"/>
    </location>
</feature>
<keyword evidence="5 7" id="KW-0472">Membrane</keyword>
<dbReference type="OrthoDB" id="7359894at2"/>
<dbReference type="KEGG" id="cee:CENDO_04665"/>
<dbReference type="GO" id="GO:0005886">
    <property type="term" value="C:plasma membrane"/>
    <property type="evidence" value="ECO:0007669"/>
    <property type="project" value="UniProtKB-SubCell"/>
</dbReference>
<keyword evidence="10" id="KW-1185">Reference proteome</keyword>
<feature type="compositionally biased region" description="Polar residues" evidence="6">
    <location>
        <begin position="1"/>
        <end position="14"/>
    </location>
</feature>
<dbReference type="PANTHER" id="PTHR33885">
    <property type="entry name" value="PHAGE SHOCK PROTEIN C"/>
    <property type="match status" value="1"/>
</dbReference>
<sequence length="121" mass="13316">MDNRFDSSNPYGSPTPSPRGFDGEGSASELNFDRASYGSKDSGLDSDHGRRNTNSRLDRFLRANLHRSTEDKYVAGVLGGIAETYGLNSALVRALFLASFLIPGPQAILYFIMWFVTPKGY</sequence>
<dbReference type="PANTHER" id="PTHR33885:SF3">
    <property type="entry name" value="PHAGE SHOCK PROTEIN C"/>
    <property type="match status" value="1"/>
</dbReference>
<evidence type="ECO:0000256" key="7">
    <source>
        <dbReference type="SAM" id="Phobius"/>
    </source>
</evidence>
<name>A0A4P7QFB9_9CORY</name>
<evidence type="ECO:0000256" key="1">
    <source>
        <dbReference type="ARBA" id="ARBA00004162"/>
    </source>
</evidence>
<dbReference type="AlphaFoldDB" id="A0A4P7QFB9"/>
<dbReference type="InterPro" id="IPR007168">
    <property type="entry name" value="Phageshock_PspC_N"/>
</dbReference>
<feature type="transmembrane region" description="Helical" evidence="7">
    <location>
        <begin position="94"/>
        <end position="116"/>
    </location>
</feature>
<dbReference type="Pfam" id="PF04024">
    <property type="entry name" value="PspC"/>
    <property type="match status" value="1"/>
</dbReference>
<organism evidence="9 10">
    <name type="scientific">Corynebacterium endometrii</name>
    <dbReference type="NCBI Taxonomy" id="2488819"/>
    <lineage>
        <taxon>Bacteria</taxon>
        <taxon>Bacillati</taxon>
        <taxon>Actinomycetota</taxon>
        <taxon>Actinomycetes</taxon>
        <taxon>Mycobacteriales</taxon>
        <taxon>Corynebacteriaceae</taxon>
        <taxon>Corynebacterium</taxon>
    </lineage>
</organism>
<feature type="compositionally biased region" description="Basic and acidic residues" evidence="6">
    <location>
        <begin position="42"/>
        <end position="53"/>
    </location>
</feature>
<evidence type="ECO:0000313" key="9">
    <source>
        <dbReference type="EMBL" id="QCB28223.1"/>
    </source>
</evidence>